<dbReference type="GO" id="GO:0016780">
    <property type="term" value="F:phosphotransferase activity, for other substituted phosphate groups"/>
    <property type="evidence" value="ECO:0007669"/>
    <property type="project" value="TreeGrafter"/>
</dbReference>
<dbReference type="Pfam" id="PF02397">
    <property type="entry name" value="Bac_transf"/>
    <property type="match status" value="1"/>
</dbReference>
<accession>A0A0J8GGK2</accession>
<keyword evidence="2" id="KW-1133">Transmembrane helix</keyword>
<sequence>MYINTDEKTMHFPHAIKKSTGNDGIIRAVDILAALFALILFSPIMLLVAFLIKIEDPKAPVIFRQERIGQGGKKFYMYKFRSMYTDAEDRLSELLAQNEVEGHMFKMKNDPRVTKIGKLIRKLSIDEFPQFVNVLNGDMSMVGPRPPLEREFNNYTNHDKKRLLVKPGCTGLWQVSGRNTLSFEEMIELDLEYIEKRNIFFNIKIMLLTFKEITVFGKGM</sequence>
<dbReference type="PANTHER" id="PTHR30576">
    <property type="entry name" value="COLANIC BIOSYNTHESIS UDP-GLUCOSE LIPID CARRIER TRANSFERASE"/>
    <property type="match status" value="1"/>
</dbReference>
<dbReference type="PANTHER" id="PTHR30576:SF10">
    <property type="entry name" value="SLL5057 PROTEIN"/>
    <property type="match status" value="1"/>
</dbReference>
<dbReference type="EMBL" id="AZHO01000011">
    <property type="protein sequence ID" value="KMT60114.1"/>
    <property type="molecule type" value="Genomic_DNA"/>
</dbReference>
<keyword evidence="5" id="KW-1185">Reference proteome</keyword>
<dbReference type="Proteomes" id="UP000052258">
    <property type="component" value="Unassembled WGS sequence"/>
</dbReference>
<evidence type="ECO:0000313" key="5">
    <source>
        <dbReference type="Proteomes" id="UP000052258"/>
    </source>
</evidence>
<evidence type="ECO:0000256" key="2">
    <source>
        <dbReference type="SAM" id="Phobius"/>
    </source>
</evidence>
<feature type="transmembrane region" description="Helical" evidence="2">
    <location>
        <begin position="31"/>
        <end position="52"/>
    </location>
</feature>
<comment type="caution">
    <text evidence="4">The sequence shown here is derived from an EMBL/GenBank/DDBJ whole genome shotgun (WGS) entry which is preliminary data.</text>
</comment>
<dbReference type="InterPro" id="IPR003362">
    <property type="entry name" value="Bact_transf"/>
</dbReference>
<name>A0A0J8GGK2_9LIST</name>
<evidence type="ECO:0000256" key="1">
    <source>
        <dbReference type="ARBA" id="ARBA00006464"/>
    </source>
</evidence>
<keyword evidence="2" id="KW-0812">Transmembrane</keyword>
<dbReference type="OrthoDB" id="9808602at2"/>
<feature type="domain" description="Bacterial sugar transferase" evidence="3">
    <location>
        <begin position="27"/>
        <end position="213"/>
    </location>
</feature>
<keyword evidence="2" id="KW-0472">Membrane</keyword>
<gene>
    <name evidence="4" type="ORF">X560_1040</name>
</gene>
<protein>
    <recommendedName>
        <fullName evidence="3">Bacterial sugar transferase domain-containing protein</fullName>
    </recommendedName>
</protein>
<evidence type="ECO:0000313" key="4">
    <source>
        <dbReference type="EMBL" id="KMT60114.1"/>
    </source>
</evidence>
<comment type="similarity">
    <text evidence="1">Belongs to the bacterial sugar transferase family.</text>
</comment>
<dbReference type="RefSeq" id="WP_007472947.1">
    <property type="nucleotide sequence ID" value="NZ_KQ130613.1"/>
</dbReference>
<reference evidence="4 5" key="1">
    <citation type="journal article" date="2015" name="Genome Biol. Evol.">
        <title>Comparative Genomics of Listeria Sensu Lato: Genus-Wide Differences in Evolutionary Dynamics and the Progressive Gain of Complex, Potentially Pathogenicity-Related Traits through Lateral Gene Transfer.</title>
        <authorList>
            <person name="Chiara M."/>
            <person name="Caruso M."/>
            <person name="D'Erchia A.M."/>
            <person name="Manzari C."/>
            <person name="Fraccalvieri R."/>
            <person name="Goffredo E."/>
            <person name="Latorre L."/>
            <person name="Miccolupo A."/>
            <person name="Padalino I."/>
            <person name="Santagada G."/>
            <person name="Chiocco D."/>
            <person name="Pesole G."/>
            <person name="Horner D.S."/>
            <person name="Parisi A."/>
        </authorList>
    </citation>
    <scope>NUCLEOTIDE SEQUENCE [LARGE SCALE GENOMIC DNA]</scope>
    <source>
        <strain evidence="4 5">1991</strain>
    </source>
</reference>
<proteinExistence type="inferred from homology"/>
<evidence type="ECO:0000259" key="3">
    <source>
        <dbReference type="Pfam" id="PF02397"/>
    </source>
</evidence>
<dbReference type="AlphaFoldDB" id="A0A0J8GGK2"/>
<organism evidence="4 5">
    <name type="scientific">Listeria fleischmannii 1991</name>
    <dbReference type="NCBI Taxonomy" id="1430899"/>
    <lineage>
        <taxon>Bacteria</taxon>
        <taxon>Bacillati</taxon>
        <taxon>Bacillota</taxon>
        <taxon>Bacilli</taxon>
        <taxon>Bacillales</taxon>
        <taxon>Listeriaceae</taxon>
        <taxon>Listeria</taxon>
    </lineage>
</organism>
<dbReference type="PATRIC" id="fig|1430899.3.peg.1074"/>